<feature type="transmembrane region" description="Helical" evidence="8">
    <location>
        <begin position="292"/>
        <end position="310"/>
    </location>
</feature>
<feature type="transmembrane region" description="Helical" evidence="8">
    <location>
        <begin position="322"/>
        <end position="342"/>
    </location>
</feature>
<evidence type="ECO:0000256" key="3">
    <source>
        <dbReference type="ARBA" id="ARBA00022448"/>
    </source>
</evidence>
<evidence type="ECO:0000256" key="2">
    <source>
        <dbReference type="ARBA" id="ARBA00007935"/>
    </source>
</evidence>
<keyword evidence="3" id="KW-0813">Transport</keyword>
<dbReference type="EMBL" id="FNLL01000008">
    <property type="protein sequence ID" value="SDU41812.1"/>
    <property type="molecule type" value="Genomic_DNA"/>
</dbReference>
<dbReference type="FunFam" id="1.10.3470.10:FF:000001">
    <property type="entry name" value="Vitamin B12 ABC transporter permease BtuC"/>
    <property type="match status" value="1"/>
</dbReference>
<feature type="transmembrane region" description="Helical" evidence="8">
    <location>
        <begin position="254"/>
        <end position="280"/>
    </location>
</feature>
<evidence type="ECO:0000256" key="8">
    <source>
        <dbReference type="SAM" id="Phobius"/>
    </source>
</evidence>
<keyword evidence="10" id="KW-1185">Reference proteome</keyword>
<feature type="transmembrane region" description="Helical" evidence="8">
    <location>
        <begin position="133"/>
        <end position="153"/>
    </location>
</feature>
<evidence type="ECO:0000256" key="6">
    <source>
        <dbReference type="ARBA" id="ARBA00022989"/>
    </source>
</evidence>
<dbReference type="PANTHER" id="PTHR30472:SF25">
    <property type="entry name" value="ABC TRANSPORTER PERMEASE PROTEIN MJ0876-RELATED"/>
    <property type="match status" value="1"/>
</dbReference>
<dbReference type="PANTHER" id="PTHR30472">
    <property type="entry name" value="FERRIC ENTEROBACTIN TRANSPORT SYSTEM PERMEASE PROTEIN"/>
    <property type="match status" value="1"/>
</dbReference>
<dbReference type="AlphaFoldDB" id="A0A1H2ICF3"/>
<feature type="transmembrane region" description="Helical" evidence="8">
    <location>
        <begin position="106"/>
        <end position="127"/>
    </location>
</feature>
<dbReference type="GO" id="GO:0033214">
    <property type="term" value="P:siderophore-iron import into cell"/>
    <property type="evidence" value="ECO:0007669"/>
    <property type="project" value="TreeGrafter"/>
</dbReference>
<evidence type="ECO:0000313" key="9">
    <source>
        <dbReference type="EMBL" id="SDU41812.1"/>
    </source>
</evidence>
<accession>A0A1H2ICF3</accession>
<comment type="similarity">
    <text evidence="2">Belongs to the binding-protein-dependent transport system permease family. FecCD subfamily.</text>
</comment>
<evidence type="ECO:0000313" key="10">
    <source>
        <dbReference type="Proteomes" id="UP000199608"/>
    </source>
</evidence>
<organism evidence="9 10">
    <name type="scientific">Desulfobacula phenolica</name>
    <dbReference type="NCBI Taxonomy" id="90732"/>
    <lineage>
        <taxon>Bacteria</taxon>
        <taxon>Pseudomonadati</taxon>
        <taxon>Thermodesulfobacteriota</taxon>
        <taxon>Desulfobacteria</taxon>
        <taxon>Desulfobacterales</taxon>
        <taxon>Desulfobacteraceae</taxon>
        <taxon>Desulfobacula</taxon>
    </lineage>
</organism>
<dbReference type="RefSeq" id="WP_245743132.1">
    <property type="nucleotide sequence ID" value="NZ_FNLL01000008.1"/>
</dbReference>
<keyword evidence="4" id="KW-1003">Cell membrane</keyword>
<dbReference type="CDD" id="cd06550">
    <property type="entry name" value="TM_ABC_iron-siderophores_like"/>
    <property type="match status" value="1"/>
</dbReference>
<dbReference type="InterPro" id="IPR037294">
    <property type="entry name" value="ABC_BtuC-like"/>
</dbReference>
<proteinExistence type="inferred from homology"/>
<protein>
    <submittedName>
        <fullName evidence="9">Iron complex transport system permease protein</fullName>
    </submittedName>
</protein>
<evidence type="ECO:0000256" key="7">
    <source>
        <dbReference type="ARBA" id="ARBA00023136"/>
    </source>
</evidence>
<dbReference type="GO" id="GO:0005886">
    <property type="term" value="C:plasma membrane"/>
    <property type="evidence" value="ECO:0007669"/>
    <property type="project" value="UniProtKB-SubCell"/>
</dbReference>
<feature type="transmembrane region" description="Helical" evidence="8">
    <location>
        <begin position="25"/>
        <end position="50"/>
    </location>
</feature>
<comment type="subcellular location">
    <subcellularLocation>
        <location evidence="1">Cell membrane</location>
        <topology evidence="1">Multi-pass membrane protein</topology>
    </subcellularLocation>
</comment>
<name>A0A1H2ICF3_9BACT</name>
<feature type="transmembrane region" description="Helical" evidence="8">
    <location>
        <begin position="78"/>
        <end position="99"/>
    </location>
</feature>
<gene>
    <name evidence="9" type="ORF">SAMN04487931_10880</name>
</gene>
<evidence type="ECO:0000256" key="4">
    <source>
        <dbReference type="ARBA" id="ARBA00022475"/>
    </source>
</evidence>
<sequence length="349" mass="37779">MNTDCLTIKNQDMKNQYKALKYRSLVLLVVFFLLLSVIVVIALCVGASSISVTDSILALIEDNGMARSIVWNLRLPRVMMALLIGIGLGTSGAVFQAVLRNPLASPFTLGIGSSAGFGAVIAIVFFNGLVNEYAVVTGAFIFTLLSSFIILGVSRYKGATPETMILTGIALMFLFSSLSSFLQYLGTKEEVHGIVFWFFGSLSKAGYREIVMSGMMILIPMPFMFRFAFDFNLMTAGDESARALGVNVPGVRMFSIALASLMTSGAICFTGVIGFIGLVAPHIARMIFGSDNLFLIPASALIGGVLVLSADTLGRTMWLPHVIPIGIVTSFIGVPFFFYLLIKKTKEYW</sequence>
<dbReference type="Gene3D" id="1.10.3470.10">
    <property type="entry name" value="ABC transporter involved in vitamin B12 uptake, BtuC"/>
    <property type="match status" value="1"/>
</dbReference>
<keyword evidence="5 8" id="KW-0812">Transmembrane</keyword>
<feature type="transmembrane region" description="Helical" evidence="8">
    <location>
        <begin position="165"/>
        <end position="185"/>
    </location>
</feature>
<dbReference type="Pfam" id="PF01032">
    <property type="entry name" value="FecCD"/>
    <property type="match status" value="1"/>
</dbReference>
<evidence type="ECO:0000256" key="5">
    <source>
        <dbReference type="ARBA" id="ARBA00022692"/>
    </source>
</evidence>
<dbReference type="SUPFAM" id="SSF81345">
    <property type="entry name" value="ABC transporter involved in vitamin B12 uptake, BtuC"/>
    <property type="match status" value="1"/>
</dbReference>
<dbReference type="Proteomes" id="UP000199608">
    <property type="component" value="Unassembled WGS sequence"/>
</dbReference>
<feature type="transmembrane region" description="Helical" evidence="8">
    <location>
        <begin position="214"/>
        <end position="234"/>
    </location>
</feature>
<dbReference type="GO" id="GO:0022857">
    <property type="term" value="F:transmembrane transporter activity"/>
    <property type="evidence" value="ECO:0007669"/>
    <property type="project" value="InterPro"/>
</dbReference>
<keyword evidence="6 8" id="KW-1133">Transmembrane helix</keyword>
<evidence type="ECO:0000256" key="1">
    <source>
        <dbReference type="ARBA" id="ARBA00004651"/>
    </source>
</evidence>
<dbReference type="InterPro" id="IPR000522">
    <property type="entry name" value="ABC_transptr_permease_BtuC"/>
</dbReference>
<reference evidence="10" key="1">
    <citation type="submission" date="2016-10" db="EMBL/GenBank/DDBJ databases">
        <authorList>
            <person name="Varghese N."/>
            <person name="Submissions S."/>
        </authorList>
    </citation>
    <scope>NUCLEOTIDE SEQUENCE [LARGE SCALE GENOMIC DNA]</scope>
    <source>
        <strain evidence="10">DSM 3384</strain>
    </source>
</reference>
<keyword evidence="7 8" id="KW-0472">Membrane</keyword>